<dbReference type="InterPro" id="IPR000073">
    <property type="entry name" value="AB_hydrolase_1"/>
</dbReference>
<dbReference type="InterPro" id="IPR050471">
    <property type="entry name" value="AB_hydrolase"/>
</dbReference>
<organism evidence="2 3">
    <name type="scientific">Coniochaeta pulveracea</name>
    <dbReference type="NCBI Taxonomy" id="177199"/>
    <lineage>
        <taxon>Eukaryota</taxon>
        <taxon>Fungi</taxon>
        <taxon>Dikarya</taxon>
        <taxon>Ascomycota</taxon>
        <taxon>Pezizomycotina</taxon>
        <taxon>Sordariomycetes</taxon>
        <taxon>Sordariomycetidae</taxon>
        <taxon>Coniochaetales</taxon>
        <taxon>Coniochaetaceae</taxon>
        <taxon>Coniochaeta</taxon>
    </lineage>
</organism>
<keyword evidence="3" id="KW-1185">Reference proteome</keyword>
<dbReference type="Proteomes" id="UP000275385">
    <property type="component" value="Unassembled WGS sequence"/>
</dbReference>
<dbReference type="Pfam" id="PF00561">
    <property type="entry name" value="Abhydrolase_1"/>
    <property type="match status" value="1"/>
</dbReference>
<dbReference type="SUPFAM" id="SSF53474">
    <property type="entry name" value="alpha/beta-Hydrolases"/>
    <property type="match status" value="1"/>
</dbReference>
<dbReference type="PANTHER" id="PTHR43433">
    <property type="entry name" value="HYDROLASE, ALPHA/BETA FOLD FAMILY PROTEIN"/>
    <property type="match status" value="1"/>
</dbReference>
<accession>A0A420Y036</accession>
<evidence type="ECO:0000313" key="2">
    <source>
        <dbReference type="EMBL" id="RKU41291.1"/>
    </source>
</evidence>
<dbReference type="EMBL" id="QVQW01000078">
    <property type="protein sequence ID" value="RKU41291.1"/>
    <property type="molecule type" value="Genomic_DNA"/>
</dbReference>
<dbReference type="AlphaFoldDB" id="A0A420Y036"/>
<dbReference type="InterPro" id="IPR029058">
    <property type="entry name" value="AB_hydrolase_fold"/>
</dbReference>
<name>A0A420Y036_9PEZI</name>
<feature type="domain" description="AB hydrolase-1" evidence="1">
    <location>
        <begin position="60"/>
        <end position="340"/>
    </location>
</feature>
<protein>
    <recommendedName>
        <fullName evidence="1">AB hydrolase-1 domain-containing protein</fullName>
    </recommendedName>
</protein>
<evidence type="ECO:0000259" key="1">
    <source>
        <dbReference type="Pfam" id="PF00561"/>
    </source>
</evidence>
<gene>
    <name evidence="2" type="ORF">DL546_002284</name>
</gene>
<evidence type="ECO:0000313" key="3">
    <source>
        <dbReference type="Proteomes" id="UP000275385"/>
    </source>
</evidence>
<reference evidence="2 3" key="1">
    <citation type="submission" date="2018-08" db="EMBL/GenBank/DDBJ databases">
        <title>Draft genome of the lignicolous fungus Coniochaeta pulveracea.</title>
        <authorList>
            <person name="Borstlap C.J."/>
            <person name="De Witt R.N."/>
            <person name="Botha A."/>
            <person name="Volschenk H."/>
        </authorList>
    </citation>
    <scope>NUCLEOTIDE SEQUENCE [LARGE SCALE GENOMIC DNA]</scope>
    <source>
        <strain evidence="2 3">CAB683</strain>
    </source>
</reference>
<sequence>MPPFTELTTVEETLNHPSYPTAIFNLTPTRQGLQPVAEGRGGPFNISWEIHGNGPTKMILIMGLGSLKSAWQRQTLYFGHELGDKYSVLVMDNRGMGDSDKPIMRYSTSEMARDVLEVLEHLGWVNLSDPVRQVHVTGISLGGMISQELALLIPDSISSLNLICTAAAIENTTTFTEHYLNRIHMLLPKSLEASIRTAAGQLFPHSWLAGPDDTVLPDLIKNIPGVGPPRPKQGATVQAVPREYGRFNSRFQRFVAEEMHKRRDKERFQRAPFFLQLIAAGWHHKSPKQLKEMGDRVGRERIWVIHGTEDGMITPPHGQKLIAHVEPARGDFIEGMGHAPIVERWEWFNEVLEERMAIGEKLDGRA</sequence>
<dbReference type="STRING" id="177199.A0A420Y036"/>
<dbReference type="OrthoDB" id="19657at2759"/>
<dbReference type="Gene3D" id="3.40.50.1820">
    <property type="entry name" value="alpha/beta hydrolase"/>
    <property type="match status" value="1"/>
</dbReference>
<dbReference type="PANTHER" id="PTHR43433:SF5">
    <property type="entry name" value="AB HYDROLASE-1 DOMAIN-CONTAINING PROTEIN"/>
    <property type="match status" value="1"/>
</dbReference>
<proteinExistence type="predicted"/>
<comment type="caution">
    <text evidence="2">The sequence shown here is derived from an EMBL/GenBank/DDBJ whole genome shotgun (WGS) entry which is preliminary data.</text>
</comment>